<keyword evidence="5" id="KW-1185">Reference proteome</keyword>
<organism evidence="4 5">
    <name type="scientific">Flavobacterium cheonhonense</name>
    <dbReference type="NCBI Taxonomy" id="706185"/>
    <lineage>
        <taxon>Bacteria</taxon>
        <taxon>Pseudomonadati</taxon>
        <taxon>Bacteroidota</taxon>
        <taxon>Flavobacteriia</taxon>
        <taxon>Flavobacteriales</taxon>
        <taxon>Flavobacteriaceae</taxon>
        <taxon>Flavobacterium</taxon>
    </lineage>
</organism>
<dbReference type="Proteomes" id="UP001500968">
    <property type="component" value="Unassembled WGS sequence"/>
</dbReference>
<evidence type="ECO:0000313" key="5">
    <source>
        <dbReference type="Proteomes" id="UP001500968"/>
    </source>
</evidence>
<gene>
    <name evidence="4" type="ORF">GCM10022386_05220</name>
</gene>
<reference evidence="5" key="1">
    <citation type="journal article" date="2019" name="Int. J. Syst. Evol. Microbiol.">
        <title>The Global Catalogue of Microorganisms (GCM) 10K type strain sequencing project: providing services to taxonomists for standard genome sequencing and annotation.</title>
        <authorList>
            <consortium name="The Broad Institute Genomics Platform"/>
            <consortium name="The Broad Institute Genome Sequencing Center for Infectious Disease"/>
            <person name="Wu L."/>
            <person name="Ma J."/>
        </authorList>
    </citation>
    <scope>NUCLEOTIDE SEQUENCE [LARGE SCALE GENOMIC DNA]</scope>
    <source>
        <strain evidence="5">JCM 17064</strain>
    </source>
</reference>
<keyword evidence="1 2" id="KW-0732">Signal</keyword>
<protein>
    <recommendedName>
        <fullName evidence="3">Secretion system C-terminal sorting domain-containing protein</fullName>
    </recommendedName>
</protein>
<evidence type="ECO:0000259" key="3">
    <source>
        <dbReference type="Pfam" id="PF18962"/>
    </source>
</evidence>
<accession>A0ABP7TEX3</accession>
<feature type="domain" description="Secretion system C-terminal sorting" evidence="3">
    <location>
        <begin position="428"/>
        <end position="497"/>
    </location>
</feature>
<name>A0ABP7TEX3_9FLAO</name>
<proteinExistence type="predicted"/>
<feature type="signal peptide" evidence="2">
    <location>
        <begin position="1"/>
        <end position="19"/>
    </location>
</feature>
<evidence type="ECO:0000256" key="1">
    <source>
        <dbReference type="ARBA" id="ARBA00022729"/>
    </source>
</evidence>
<evidence type="ECO:0000256" key="2">
    <source>
        <dbReference type="SAM" id="SignalP"/>
    </source>
</evidence>
<dbReference type="NCBIfam" id="TIGR04183">
    <property type="entry name" value="Por_Secre_tail"/>
    <property type="match status" value="1"/>
</dbReference>
<feature type="chain" id="PRO_5046928679" description="Secretion system C-terminal sorting domain-containing protein" evidence="2">
    <location>
        <begin position="20"/>
        <end position="499"/>
    </location>
</feature>
<dbReference type="Pfam" id="PF18962">
    <property type="entry name" value="Por_Secre_tail"/>
    <property type="match status" value="1"/>
</dbReference>
<sequence>MKKLLLLIFTVAGALNASAQATCATATALTTSGTYTTGTINGTYKVACFNSATGIKGYWYSFTAPSNGEISISSNLAANDGVAKSNDTRVSIATGLCTGTLTCVAGNDDISDTNYKSELLNIPVTSGTVYLIQWDSRWSALPLDFTFTFTPVTCTRPTVFYLPEYVSTTSADLYWDQTTTIPANYQVDWSTNFATAAGAGTLVDAPSGALTYSTVNLASLPASSNFRYYCRANCGATQSTWSGPYYGYLPVTLPYSNDFENPAENYTDGFINFTLITTDGTTTPPNYADGGAGTAVYTFNSTTAVSNSRAYFRGVSLQAGEVVTVSFKTRLYTQSTTTPASPMNFDLTVGASQSAAGQTTLVQTFTNSSDAAYTTHTATYTAPAAGIYYFSVFNNSTPGTTQTFLFLDTIQMSTNLSTNDFLVDSFSVYPNPTSDVLNISSSSSAEITKLSVVDVNGRTVKNLEGGVINQVNVADLNSGVYFVNIESNGGKVTKKFIKQ</sequence>
<dbReference type="RefSeq" id="WP_324691247.1">
    <property type="nucleotide sequence ID" value="NZ_BAABCR010000004.1"/>
</dbReference>
<comment type="caution">
    <text evidence="4">The sequence shown here is derived from an EMBL/GenBank/DDBJ whole genome shotgun (WGS) entry which is preliminary data.</text>
</comment>
<dbReference type="EMBL" id="BAABCR010000004">
    <property type="protein sequence ID" value="GAA4024942.1"/>
    <property type="molecule type" value="Genomic_DNA"/>
</dbReference>
<evidence type="ECO:0000313" key="4">
    <source>
        <dbReference type="EMBL" id="GAA4024942.1"/>
    </source>
</evidence>
<dbReference type="InterPro" id="IPR026444">
    <property type="entry name" value="Secre_tail"/>
</dbReference>